<dbReference type="Proteomes" id="UP001344632">
    <property type="component" value="Unassembled WGS sequence"/>
</dbReference>
<comment type="caution">
    <text evidence="1">The sequence shown here is derived from an EMBL/GenBank/DDBJ whole genome shotgun (WGS) entry which is preliminary data.</text>
</comment>
<organism evidence="1 2">
    <name type="scientific">Paenibacillus dokdonensis</name>
    <dbReference type="NCBI Taxonomy" id="2567944"/>
    <lineage>
        <taxon>Bacteria</taxon>
        <taxon>Bacillati</taxon>
        <taxon>Bacillota</taxon>
        <taxon>Bacilli</taxon>
        <taxon>Bacillales</taxon>
        <taxon>Paenibacillaceae</taxon>
        <taxon>Paenibacillus</taxon>
    </lineage>
</organism>
<name>A0ABU6GHX2_9BACL</name>
<evidence type="ECO:0000313" key="2">
    <source>
        <dbReference type="Proteomes" id="UP001344632"/>
    </source>
</evidence>
<keyword evidence="2" id="KW-1185">Reference proteome</keyword>
<sequence>MSNRQGVPVRYVLNIIDFLILRLNRGISLEIAIEEVSNMKYPPGMKIGLDMTNLPFSLELDQLEKYYYDSDYYCFVLFEGLRVMRTSSWESFDVCDVLIIFRNWIEYNTHENELNQENVFGFREKNKPGALGKRTQEILFDTLQGLRRL</sequence>
<dbReference type="RefSeq" id="WP_326086396.1">
    <property type="nucleotide sequence ID" value="NZ_JARLKZ010000004.1"/>
</dbReference>
<protein>
    <submittedName>
        <fullName evidence="1">Uncharacterized protein</fullName>
    </submittedName>
</protein>
<dbReference type="EMBL" id="JARLKZ010000004">
    <property type="protein sequence ID" value="MEC0239331.1"/>
    <property type="molecule type" value="Genomic_DNA"/>
</dbReference>
<reference evidence="1 2" key="1">
    <citation type="submission" date="2023-03" db="EMBL/GenBank/DDBJ databases">
        <title>Bacillus Genome Sequencing.</title>
        <authorList>
            <person name="Dunlap C."/>
        </authorList>
    </citation>
    <scope>NUCLEOTIDE SEQUENCE [LARGE SCALE GENOMIC DNA]</scope>
    <source>
        <strain evidence="1 2">BD-525</strain>
    </source>
</reference>
<accession>A0ABU6GHX2</accession>
<proteinExistence type="predicted"/>
<gene>
    <name evidence="1" type="ORF">P4H66_05595</name>
</gene>
<evidence type="ECO:0000313" key="1">
    <source>
        <dbReference type="EMBL" id="MEC0239331.1"/>
    </source>
</evidence>